<evidence type="ECO:0000256" key="1">
    <source>
        <dbReference type="SAM" id="MobiDB-lite"/>
    </source>
</evidence>
<proteinExistence type="predicted"/>
<dbReference type="EMBL" id="OIVN01004502">
    <property type="protein sequence ID" value="SPD17778.1"/>
    <property type="molecule type" value="Genomic_DNA"/>
</dbReference>
<gene>
    <name evidence="2" type="ORF">FSB_LOCUS22736</name>
    <name evidence="3" type="ORF">FSB_LOCUS45660</name>
</gene>
<sequence length="37" mass="4065">MAQKLEQQLKEVGSKLETPPSTKDALVKLLKVKQSGL</sequence>
<feature type="region of interest" description="Disordered" evidence="1">
    <location>
        <begin position="1"/>
        <end position="20"/>
    </location>
</feature>
<accession>A0A2N9I069</accession>
<organism evidence="3">
    <name type="scientific">Fagus sylvatica</name>
    <name type="common">Beechnut</name>
    <dbReference type="NCBI Taxonomy" id="28930"/>
    <lineage>
        <taxon>Eukaryota</taxon>
        <taxon>Viridiplantae</taxon>
        <taxon>Streptophyta</taxon>
        <taxon>Embryophyta</taxon>
        <taxon>Tracheophyta</taxon>
        <taxon>Spermatophyta</taxon>
        <taxon>Magnoliopsida</taxon>
        <taxon>eudicotyledons</taxon>
        <taxon>Gunneridae</taxon>
        <taxon>Pentapetalae</taxon>
        <taxon>rosids</taxon>
        <taxon>fabids</taxon>
        <taxon>Fagales</taxon>
        <taxon>Fagaceae</taxon>
        <taxon>Fagus</taxon>
    </lineage>
</organism>
<reference evidence="3" key="1">
    <citation type="submission" date="2018-02" db="EMBL/GenBank/DDBJ databases">
        <authorList>
            <person name="Cohen D.B."/>
            <person name="Kent A.D."/>
        </authorList>
    </citation>
    <scope>NUCLEOTIDE SEQUENCE</scope>
</reference>
<protein>
    <submittedName>
        <fullName evidence="3">Uncharacterized protein</fullName>
    </submittedName>
</protein>
<evidence type="ECO:0000313" key="2">
    <source>
        <dbReference type="EMBL" id="SPC94854.1"/>
    </source>
</evidence>
<dbReference type="EMBL" id="OIVN01001517">
    <property type="protein sequence ID" value="SPC94854.1"/>
    <property type="molecule type" value="Genomic_DNA"/>
</dbReference>
<evidence type="ECO:0000313" key="3">
    <source>
        <dbReference type="EMBL" id="SPD17778.1"/>
    </source>
</evidence>
<name>A0A2N9I069_FAGSY</name>
<dbReference type="AlphaFoldDB" id="A0A2N9I069"/>